<dbReference type="PROSITE" id="PS50839">
    <property type="entry name" value="CHASE"/>
    <property type="match status" value="1"/>
</dbReference>
<dbReference type="SMART" id="SM00911">
    <property type="entry name" value="HWE_HK"/>
    <property type="match status" value="1"/>
</dbReference>
<organism evidence="14 15">
    <name type="scientific">Paracoccus alkenifer</name>
    <dbReference type="NCBI Taxonomy" id="65735"/>
    <lineage>
        <taxon>Bacteria</taxon>
        <taxon>Pseudomonadati</taxon>
        <taxon>Pseudomonadota</taxon>
        <taxon>Alphaproteobacteria</taxon>
        <taxon>Rhodobacterales</taxon>
        <taxon>Paracoccaceae</taxon>
        <taxon>Paracoccus</taxon>
    </lineage>
</organism>
<dbReference type="Gene3D" id="3.30.565.10">
    <property type="entry name" value="Histidine kinase-like ATPase, C-terminal domain"/>
    <property type="match status" value="1"/>
</dbReference>
<name>A0A1H6JS30_9RHOB</name>
<dbReference type="Proteomes" id="UP000199125">
    <property type="component" value="Unassembled WGS sequence"/>
</dbReference>
<evidence type="ECO:0000256" key="5">
    <source>
        <dbReference type="ARBA" id="ARBA00022679"/>
    </source>
</evidence>
<keyword evidence="8" id="KW-0418">Kinase</keyword>
<dbReference type="InterPro" id="IPR036890">
    <property type="entry name" value="HATPase_C_sf"/>
</dbReference>
<evidence type="ECO:0000256" key="9">
    <source>
        <dbReference type="ARBA" id="ARBA00022840"/>
    </source>
</evidence>
<feature type="transmembrane region" description="Helical" evidence="12">
    <location>
        <begin position="287"/>
        <end position="311"/>
    </location>
</feature>
<dbReference type="AlphaFoldDB" id="A0A1H6JS30"/>
<dbReference type="PANTHER" id="PTHR41523">
    <property type="entry name" value="TWO-COMPONENT SYSTEM SENSOR PROTEIN"/>
    <property type="match status" value="1"/>
</dbReference>
<evidence type="ECO:0000256" key="7">
    <source>
        <dbReference type="ARBA" id="ARBA00022741"/>
    </source>
</evidence>
<keyword evidence="7" id="KW-0547">Nucleotide-binding</keyword>
<dbReference type="GO" id="GO:0007165">
    <property type="term" value="P:signal transduction"/>
    <property type="evidence" value="ECO:0007669"/>
    <property type="project" value="UniProtKB-ARBA"/>
</dbReference>
<accession>A0A1H6JS30</accession>
<keyword evidence="11 12" id="KW-0472">Membrane</keyword>
<dbReference type="PANTHER" id="PTHR41523:SF7">
    <property type="entry name" value="HISTIDINE KINASE"/>
    <property type="match status" value="1"/>
</dbReference>
<dbReference type="SMART" id="SM01079">
    <property type="entry name" value="CHASE"/>
    <property type="match status" value="1"/>
</dbReference>
<feature type="domain" description="CHASE" evidence="13">
    <location>
        <begin position="124"/>
        <end position="208"/>
    </location>
</feature>
<dbReference type="InterPro" id="IPR042240">
    <property type="entry name" value="CHASE_sf"/>
</dbReference>
<dbReference type="EC" id="2.7.13.3" evidence="3"/>
<dbReference type="OrthoDB" id="9816309at2"/>
<dbReference type="STRING" id="65735.SAMN04488075_0596"/>
<evidence type="ECO:0000256" key="3">
    <source>
        <dbReference type="ARBA" id="ARBA00012438"/>
    </source>
</evidence>
<evidence type="ECO:0000259" key="13">
    <source>
        <dbReference type="PROSITE" id="PS50839"/>
    </source>
</evidence>
<evidence type="ECO:0000256" key="2">
    <source>
        <dbReference type="ARBA" id="ARBA00004370"/>
    </source>
</evidence>
<dbReference type="Gene3D" id="3.30.450.350">
    <property type="entry name" value="CHASE domain"/>
    <property type="match status" value="1"/>
</dbReference>
<evidence type="ECO:0000256" key="12">
    <source>
        <dbReference type="SAM" id="Phobius"/>
    </source>
</evidence>
<keyword evidence="15" id="KW-1185">Reference proteome</keyword>
<keyword evidence="5" id="KW-0808">Transferase</keyword>
<dbReference type="InterPro" id="IPR011102">
    <property type="entry name" value="Sig_transdc_His_kinase_HWE"/>
</dbReference>
<evidence type="ECO:0000256" key="11">
    <source>
        <dbReference type="ARBA" id="ARBA00023136"/>
    </source>
</evidence>
<keyword evidence="9" id="KW-0067">ATP-binding</keyword>
<keyword evidence="6 12" id="KW-0812">Transmembrane</keyword>
<gene>
    <name evidence="14" type="ORF">SAMN04488075_0596</name>
</gene>
<dbReference type="InterPro" id="IPR006189">
    <property type="entry name" value="CHASE_dom"/>
</dbReference>
<evidence type="ECO:0000313" key="14">
    <source>
        <dbReference type="EMBL" id="SEH65332.1"/>
    </source>
</evidence>
<dbReference type="GO" id="GO:0005524">
    <property type="term" value="F:ATP binding"/>
    <property type="evidence" value="ECO:0007669"/>
    <property type="project" value="UniProtKB-KW"/>
</dbReference>
<keyword evidence="4" id="KW-0597">Phosphoprotein</keyword>
<evidence type="ECO:0000256" key="10">
    <source>
        <dbReference type="ARBA" id="ARBA00022989"/>
    </source>
</evidence>
<evidence type="ECO:0000256" key="1">
    <source>
        <dbReference type="ARBA" id="ARBA00000085"/>
    </source>
</evidence>
<dbReference type="Pfam" id="PF03924">
    <property type="entry name" value="CHASE"/>
    <property type="match status" value="1"/>
</dbReference>
<evidence type="ECO:0000256" key="6">
    <source>
        <dbReference type="ARBA" id="ARBA00022692"/>
    </source>
</evidence>
<comment type="catalytic activity">
    <reaction evidence="1">
        <text>ATP + protein L-histidine = ADP + protein N-phospho-L-histidine.</text>
        <dbReference type="EC" id="2.7.13.3"/>
    </reaction>
</comment>
<evidence type="ECO:0000256" key="4">
    <source>
        <dbReference type="ARBA" id="ARBA00022553"/>
    </source>
</evidence>
<comment type="subcellular location">
    <subcellularLocation>
        <location evidence="2">Membrane</location>
    </subcellularLocation>
</comment>
<evidence type="ECO:0000256" key="8">
    <source>
        <dbReference type="ARBA" id="ARBA00022777"/>
    </source>
</evidence>
<sequence>MTSARKTALMLVAVVFTLALGIGMTTATIRLENRATAMRFERLADSVANRIHQRMIQHIALLRATRSHFDASERPVSEVEFQRFVDGLALQRDYRGIQGLGYAKLSPASETAGAAQSRDRTGLIALLEPMNARNSVAIGYDIFSDSTRRRAIMAALATDEPQASAPVELVQEITPEKQAGFLIYIPTREGPSRHHPDGHGGVVYAAFRGGDLHHAALETYPDPPVMLRTIDKRAPDRPLFDNRTARIPAWLARYSVQREFEVAGRSWQVTLTPKPGFLDSDDRRASLMVGALSSLLVLAVIAAMLTLFRALAATERSARQSAQQAQERALLLREMQHRIKNHLARIQAICRQTARASGDLASFEKMFGARLSAMAKAQDAVTRGRRDSADLHGLLCAEIGELVQGGAGNGSLSGPEVRLDGREAQAIGLIVYELATNKMKHGTETGSPTIRWHIEARGRQRWLALDWFESGAKPCPDQAGTGAAGGFGSQLIEALVQGDLEGRFTRRFDAAGMRISIEFPLSLH</sequence>
<dbReference type="GO" id="GO:0016020">
    <property type="term" value="C:membrane"/>
    <property type="evidence" value="ECO:0007669"/>
    <property type="project" value="UniProtKB-SubCell"/>
</dbReference>
<dbReference type="GO" id="GO:0004673">
    <property type="term" value="F:protein histidine kinase activity"/>
    <property type="evidence" value="ECO:0007669"/>
    <property type="project" value="UniProtKB-EC"/>
</dbReference>
<keyword evidence="10 12" id="KW-1133">Transmembrane helix</keyword>
<reference evidence="15" key="1">
    <citation type="submission" date="2016-10" db="EMBL/GenBank/DDBJ databases">
        <authorList>
            <person name="Varghese N."/>
            <person name="Submissions S."/>
        </authorList>
    </citation>
    <scope>NUCLEOTIDE SEQUENCE [LARGE SCALE GENOMIC DNA]</scope>
    <source>
        <strain evidence="15">DSM 11593</strain>
    </source>
</reference>
<evidence type="ECO:0000313" key="15">
    <source>
        <dbReference type="Proteomes" id="UP000199125"/>
    </source>
</evidence>
<dbReference type="EMBL" id="FNXG01000001">
    <property type="protein sequence ID" value="SEH65332.1"/>
    <property type="molecule type" value="Genomic_DNA"/>
</dbReference>
<dbReference type="RefSeq" id="WP_090845147.1">
    <property type="nucleotide sequence ID" value="NZ_FNXG01000001.1"/>
</dbReference>
<proteinExistence type="predicted"/>
<dbReference type="Pfam" id="PF07536">
    <property type="entry name" value="HWE_HK"/>
    <property type="match status" value="1"/>
</dbReference>
<protein>
    <recommendedName>
        <fullName evidence="3">histidine kinase</fullName>
        <ecNumber evidence="3">2.7.13.3</ecNumber>
    </recommendedName>
</protein>